<dbReference type="EMBL" id="ASPP01004601">
    <property type="protein sequence ID" value="ETO31933.1"/>
    <property type="molecule type" value="Genomic_DNA"/>
</dbReference>
<dbReference type="PANTHER" id="PTHR34496:SF6">
    <property type="entry name" value="GLYCOSYLTRANSFERASE 2-LIKE DOMAIN-CONTAINING PROTEIN"/>
    <property type="match status" value="1"/>
</dbReference>
<organism evidence="1 2">
    <name type="scientific">Reticulomyxa filosa</name>
    <dbReference type="NCBI Taxonomy" id="46433"/>
    <lineage>
        <taxon>Eukaryota</taxon>
        <taxon>Sar</taxon>
        <taxon>Rhizaria</taxon>
        <taxon>Retaria</taxon>
        <taxon>Foraminifera</taxon>
        <taxon>Monothalamids</taxon>
        <taxon>Reticulomyxidae</taxon>
        <taxon>Reticulomyxa</taxon>
    </lineage>
</organism>
<name>X6P1D2_RETFI</name>
<comment type="caution">
    <text evidence="1">The sequence shown here is derived from an EMBL/GenBank/DDBJ whole genome shotgun (WGS) entry which is preliminary data.</text>
</comment>
<accession>X6P1D2</accession>
<dbReference type="Pfam" id="PF11397">
    <property type="entry name" value="GlcNAc"/>
    <property type="match status" value="1"/>
</dbReference>
<reference evidence="1 2" key="1">
    <citation type="journal article" date="2013" name="Curr. Biol.">
        <title>The Genome of the Foraminiferan Reticulomyxa filosa.</title>
        <authorList>
            <person name="Glockner G."/>
            <person name="Hulsmann N."/>
            <person name="Schleicher M."/>
            <person name="Noegel A.A."/>
            <person name="Eichinger L."/>
            <person name="Gallinger C."/>
            <person name="Pawlowski J."/>
            <person name="Sierra R."/>
            <person name="Euteneuer U."/>
            <person name="Pillet L."/>
            <person name="Moustafa A."/>
            <person name="Platzer M."/>
            <person name="Groth M."/>
            <person name="Szafranski K."/>
            <person name="Schliwa M."/>
        </authorList>
    </citation>
    <scope>NUCLEOTIDE SEQUENCE [LARGE SCALE GENOMIC DNA]</scope>
</reference>
<evidence type="ECO:0000313" key="1">
    <source>
        <dbReference type="EMBL" id="ETO31933.1"/>
    </source>
</evidence>
<protein>
    <submittedName>
        <fullName evidence="1">Uncharacterized protein</fullName>
    </submittedName>
</protein>
<dbReference type="AlphaFoldDB" id="X6P1D2"/>
<dbReference type="OrthoDB" id="76265at2759"/>
<dbReference type="PANTHER" id="PTHR34496">
    <property type="entry name" value="GLCNAC TRANSFERASE-RELATED"/>
    <property type="match status" value="1"/>
</dbReference>
<dbReference type="Proteomes" id="UP000023152">
    <property type="component" value="Unassembled WGS sequence"/>
</dbReference>
<evidence type="ECO:0000313" key="2">
    <source>
        <dbReference type="Proteomes" id="UP000023152"/>
    </source>
</evidence>
<feature type="non-terminal residue" evidence="1">
    <location>
        <position position="1"/>
    </location>
</feature>
<sequence>FEQAKYPDRIRVGIFQQHNYSDTDCMDFDKILDCDMLPDDPLHPLCGRSWQIKIDCISYEHAKGSMYGRYRAEQFYAVEDYALQIDTHSLFVTDWDNIAIDMFKRKHKDFAIPKPRAMAWCNVDPPLCQNPMPALSPFAKPNNYPINACSNTVEDITLTISERACLDPFFCCWSFKYEFLKKKKRN</sequence>
<dbReference type="InterPro" id="IPR021067">
    <property type="entry name" value="Glycosyltransferase"/>
</dbReference>
<gene>
    <name evidence="1" type="ORF">RFI_05183</name>
</gene>
<proteinExistence type="predicted"/>
<keyword evidence="2" id="KW-1185">Reference proteome</keyword>